<name>A0A4R0RA89_9APHY</name>
<feature type="chain" id="PRO_5020512946" evidence="2">
    <location>
        <begin position="21"/>
        <end position="88"/>
    </location>
</feature>
<feature type="transmembrane region" description="Helical" evidence="1">
    <location>
        <begin position="65"/>
        <end position="82"/>
    </location>
</feature>
<dbReference type="AlphaFoldDB" id="A0A4R0RA89"/>
<dbReference type="EMBL" id="RWJN01000213">
    <property type="protein sequence ID" value="TCD64811.1"/>
    <property type="molecule type" value="Genomic_DNA"/>
</dbReference>
<protein>
    <submittedName>
        <fullName evidence="3">Uncharacterized protein</fullName>
    </submittedName>
</protein>
<keyword evidence="4" id="KW-1185">Reference proteome</keyword>
<evidence type="ECO:0000256" key="2">
    <source>
        <dbReference type="SAM" id="SignalP"/>
    </source>
</evidence>
<feature type="signal peptide" evidence="2">
    <location>
        <begin position="1"/>
        <end position="20"/>
    </location>
</feature>
<keyword evidence="2" id="KW-0732">Signal</keyword>
<sequence>MRFFTTVLLATLASTVPSLAASIGSVGLASRGDPDWRRDSTLALPLGATPIGGAIVLLPRAMTPTGVATVPLLLAMTLIGGVKSTVVK</sequence>
<keyword evidence="1" id="KW-1133">Transmembrane helix</keyword>
<dbReference type="Proteomes" id="UP000292702">
    <property type="component" value="Unassembled WGS sequence"/>
</dbReference>
<organism evidence="3 4">
    <name type="scientific">Steccherinum ochraceum</name>
    <dbReference type="NCBI Taxonomy" id="92696"/>
    <lineage>
        <taxon>Eukaryota</taxon>
        <taxon>Fungi</taxon>
        <taxon>Dikarya</taxon>
        <taxon>Basidiomycota</taxon>
        <taxon>Agaricomycotina</taxon>
        <taxon>Agaricomycetes</taxon>
        <taxon>Polyporales</taxon>
        <taxon>Steccherinaceae</taxon>
        <taxon>Steccherinum</taxon>
    </lineage>
</organism>
<comment type="caution">
    <text evidence="3">The sequence shown here is derived from an EMBL/GenBank/DDBJ whole genome shotgun (WGS) entry which is preliminary data.</text>
</comment>
<keyword evidence="1" id="KW-0472">Membrane</keyword>
<evidence type="ECO:0000313" key="3">
    <source>
        <dbReference type="EMBL" id="TCD64811.1"/>
    </source>
</evidence>
<evidence type="ECO:0000313" key="4">
    <source>
        <dbReference type="Proteomes" id="UP000292702"/>
    </source>
</evidence>
<gene>
    <name evidence="3" type="ORF">EIP91_003592</name>
</gene>
<reference evidence="3 4" key="1">
    <citation type="submission" date="2018-11" db="EMBL/GenBank/DDBJ databases">
        <title>Genome assembly of Steccherinum ochraceum LE-BIN_3174, the white-rot fungus of the Steccherinaceae family (The Residual Polyporoid clade, Polyporales, Basidiomycota).</title>
        <authorList>
            <person name="Fedorova T.V."/>
            <person name="Glazunova O.A."/>
            <person name="Landesman E.O."/>
            <person name="Moiseenko K.V."/>
            <person name="Psurtseva N.V."/>
            <person name="Savinova O.S."/>
            <person name="Shakhova N.V."/>
            <person name="Tyazhelova T.V."/>
            <person name="Vasina D.V."/>
        </authorList>
    </citation>
    <scope>NUCLEOTIDE SEQUENCE [LARGE SCALE GENOMIC DNA]</scope>
    <source>
        <strain evidence="3 4">LE-BIN_3174</strain>
    </source>
</reference>
<evidence type="ECO:0000256" key="1">
    <source>
        <dbReference type="SAM" id="Phobius"/>
    </source>
</evidence>
<proteinExistence type="predicted"/>
<keyword evidence="1" id="KW-0812">Transmembrane</keyword>
<accession>A0A4R0RA89</accession>